<dbReference type="AlphaFoldDB" id="A0A7W9T3F2"/>
<reference evidence="1 2" key="1">
    <citation type="submission" date="2020-08" db="EMBL/GenBank/DDBJ databases">
        <title>Genomic Encyclopedia of Type Strains, Phase IV (KMG-IV): sequencing the most valuable type-strain genomes for metagenomic binning, comparative biology and taxonomic classification.</title>
        <authorList>
            <person name="Goeker M."/>
        </authorList>
    </citation>
    <scope>NUCLEOTIDE SEQUENCE [LARGE SCALE GENOMIC DNA]</scope>
    <source>
        <strain evidence="1 2">DSM 26718</strain>
    </source>
</reference>
<proteinExistence type="predicted"/>
<evidence type="ECO:0000313" key="1">
    <source>
        <dbReference type="EMBL" id="MBB6059749.1"/>
    </source>
</evidence>
<comment type="caution">
    <text evidence="1">The sequence shown here is derived from an EMBL/GenBank/DDBJ whole genome shotgun (WGS) entry which is preliminary data.</text>
</comment>
<evidence type="ECO:0000313" key="2">
    <source>
        <dbReference type="Proteomes" id="UP000532746"/>
    </source>
</evidence>
<accession>A0A7W9T3F2</accession>
<sequence>MASLWRILIRFNTDNYPNQSVQFNEISNRNLMNFHITDIAHSY</sequence>
<gene>
    <name evidence="1" type="ORF">HNQ93_002609</name>
</gene>
<organism evidence="1 2">
    <name type="scientific">Hymenobacter luteus</name>
    <dbReference type="NCBI Taxonomy" id="1411122"/>
    <lineage>
        <taxon>Bacteria</taxon>
        <taxon>Pseudomonadati</taxon>
        <taxon>Bacteroidota</taxon>
        <taxon>Cytophagia</taxon>
        <taxon>Cytophagales</taxon>
        <taxon>Hymenobacteraceae</taxon>
        <taxon>Hymenobacter</taxon>
    </lineage>
</organism>
<dbReference type="Proteomes" id="UP000532746">
    <property type="component" value="Unassembled WGS sequence"/>
</dbReference>
<name>A0A7W9T3F2_9BACT</name>
<dbReference type="EMBL" id="JACHGG010000003">
    <property type="protein sequence ID" value="MBB6059749.1"/>
    <property type="molecule type" value="Genomic_DNA"/>
</dbReference>
<protein>
    <submittedName>
        <fullName evidence="1">Uncharacterized protein</fullName>
    </submittedName>
</protein>
<keyword evidence="2" id="KW-1185">Reference proteome</keyword>